<evidence type="ECO:0000313" key="3">
    <source>
        <dbReference type="Proteomes" id="UP000422569"/>
    </source>
</evidence>
<dbReference type="RefSeq" id="WP_016922110.1">
    <property type="nucleotide sequence ID" value="NZ_CP044331.1"/>
</dbReference>
<sequence length="432" mass="47808">MKKQEPPRSPKLLGWIRATQKALTPGAARRGLQNNFGDDLRRRLPILSQSVEAVSDAVSTIGGGGGWLRKSFIVAVLLPTVLFFFYTALWQSRRYVAETRLTVREAVKKEPSKLDAASIAAKLTGGGGGGSRDVQNSFMVLNYIKSRAIIVDLGGRAYLEGKFAGSGIDYFSRLSKDSNLEDLWRYWLGHISASVDTISGILTVRVDAFAPENALDLAKDIVRLSEELVNKITLRNRSDALARAENEVSLSRQKLADAREKVLQFRNDNFLIDPGSRAASLGEMIFKLTMERIEIVNSMSTFASSLSSDAPSQRLQRTRLASIDQQIADLKKKLTDSQGSDVVSTQIASYEKLKLEEQFAERLYAISQSAYESARQELQRQQLYLVTVVTPTMPESATYPKVIGNTLLLFAALLIVWAIISLVVASIQEQLI</sequence>
<dbReference type="AlphaFoldDB" id="A0A6B8M0T8"/>
<reference evidence="2 3" key="1">
    <citation type="submission" date="2019-09" db="EMBL/GenBank/DDBJ databases">
        <title>Isolation and complete genome sequencing of Methylocystis species.</title>
        <authorList>
            <person name="Rumah B.L."/>
            <person name="Stead C.E."/>
            <person name="Stevens B.C."/>
            <person name="Minton N.P."/>
            <person name="Grosse-Honebrink A."/>
            <person name="Zhang Y."/>
        </authorList>
    </citation>
    <scope>NUCLEOTIDE SEQUENCE [LARGE SCALE GENOMIC DNA]</scope>
    <source>
        <strain evidence="2 3">BRCS2</strain>
    </source>
</reference>
<name>A0A6B8M0T8_9HYPH</name>
<protein>
    <recommendedName>
        <fullName evidence="4">Capsule biosynthesis protein</fullName>
    </recommendedName>
</protein>
<feature type="transmembrane region" description="Helical" evidence="1">
    <location>
        <begin position="407"/>
        <end position="427"/>
    </location>
</feature>
<evidence type="ECO:0008006" key="4">
    <source>
        <dbReference type="Google" id="ProtNLM"/>
    </source>
</evidence>
<keyword evidence="1" id="KW-1133">Transmembrane helix</keyword>
<keyword evidence="1" id="KW-0472">Membrane</keyword>
<evidence type="ECO:0000256" key="1">
    <source>
        <dbReference type="SAM" id="Phobius"/>
    </source>
</evidence>
<dbReference type="EMBL" id="CP044331">
    <property type="protein sequence ID" value="QGM97394.1"/>
    <property type="molecule type" value="Genomic_DNA"/>
</dbReference>
<gene>
    <name evidence="2" type="ORF">F7D14_07865</name>
</gene>
<dbReference type="PANTHER" id="PTHR32309:SF13">
    <property type="entry name" value="FERRIC ENTEROBACTIN TRANSPORT PROTEIN FEPE"/>
    <property type="match status" value="1"/>
</dbReference>
<feature type="transmembrane region" description="Helical" evidence="1">
    <location>
        <begin position="72"/>
        <end position="90"/>
    </location>
</feature>
<dbReference type="InterPro" id="IPR050445">
    <property type="entry name" value="Bact_polysacc_biosynth/exp"/>
</dbReference>
<dbReference type="Proteomes" id="UP000422569">
    <property type="component" value="Chromosome"/>
</dbReference>
<proteinExistence type="predicted"/>
<dbReference type="PANTHER" id="PTHR32309">
    <property type="entry name" value="TYROSINE-PROTEIN KINASE"/>
    <property type="match status" value="1"/>
</dbReference>
<keyword evidence="1" id="KW-0812">Transmembrane</keyword>
<keyword evidence="3" id="KW-1185">Reference proteome</keyword>
<evidence type="ECO:0000313" key="2">
    <source>
        <dbReference type="EMBL" id="QGM97394.1"/>
    </source>
</evidence>
<dbReference type="KEGG" id="mpar:F7D14_07865"/>
<accession>A0A6B8M0T8</accession>
<organism evidence="2 3">
    <name type="scientific">Methylocystis parvus</name>
    <dbReference type="NCBI Taxonomy" id="134"/>
    <lineage>
        <taxon>Bacteria</taxon>
        <taxon>Pseudomonadati</taxon>
        <taxon>Pseudomonadota</taxon>
        <taxon>Alphaproteobacteria</taxon>
        <taxon>Hyphomicrobiales</taxon>
        <taxon>Methylocystaceae</taxon>
        <taxon>Methylocystis</taxon>
    </lineage>
</organism>
<dbReference type="GO" id="GO:0005886">
    <property type="term" value="C:plasma membrane"/>
    <property type="evidence" value="ECO:0007669"/>
    <property type="project" value="TreeGrafter"/>
</dbReference>
<dbReference type="GO" id="GO:0004713">
    <property type="term" value="F:protein tyrosine kinase activity"/>
    <property type="evidence" value="ECO:0007669"/>
    <property type="project" value="TreeGrafter"/>
</dbReference>